<dbReference type="InterPro" id="IPR011864">
    <property type="entry name" value="Phosphate_PstC"/>
</dbReference>
<evidence type="ECO:0000256" key="3">
    <source>
        <dbReference type="ARBA" id="ARBA00022448"/>
    </source>
</evidence>
<dbReference type="GO" id="GO:0005315">
    <property type="term" value="F:phosphate transmembrane transporter activity"/>
    <property type="evidence" value="ECO:0007669"/>
    <property type="project" value="InterPro"/>
</dbReference>
<dbReference type="NCBIfam" id="TIGR02138">
    <property type="entry name" value="phosphate_pstC"/>
    <property type="match status" value="1"/>
</dbReference>
<evidence type="ECO:0000256" key="1">
    <source>
        <dbReference type="ARBA" id="ARBA00004651"/>
    </source>
</evidence>
<feature type="domain" description="ABC transmembrane type-1" evidence="11">
    <location>
        <begin position="76"/>
        <end position="303"/>
    </location>
</feature>
<dbReference type="CDD" id="cd06261">
    <property type="entry name" value="TM_PBP2"/>
    <property type="match status" value="1"/>
</dbReference>
<name>A0A9X3S1R1_9ACTN</name>
<dbReference type="PANTHER" id="PTHR30425">
    <property type="entry name" value="PHOSPHATE TRANSPORT SYSTEM PERMEASE PROTEIN PST"/>
    <property type="match status" value="1"/>
</dbReference>
<evidence type="ECO:0000256" key="2">
    <source>
        <dbReference type="ARBA" id="ARBA00007069"/>
    </source>
</evidence>
<keyword evidence="13" id="KW-1185">Reference proteome</keyword>
<dbReference type="InterPro" id="IPR000515">
    <property type="entry name" value="MetI-like"/>
</dbReference>
<accession>A0A9X3S1R1</accession>
<dbReference type="GO" id="GO:0006817">
    <property type="term" value="P:phosphate ion transport"/>
    <property type="evidence" value="ECO:0007669"/>
    <property type="project" value="UniProtKB-KW"/>
</dbReference>
<evidence type="ECO:0000256" key="9">
    <source>
        <dbReference type="RuleBase" id="RU363032"/>
    </source>
</evidence>
<feature type="transmembrane region" description="Helical" evidence="9">
    <location>
        <begin position="24"/>
        <end position="52"/>
    </location>
</feature>
<evidence type="ECO:0000256" key="5">
    <source>
        <dbReference type="ARBA" id="ARBA00022592"/>
    </source>
</evidence>
<feature type="transmembrane region" description="Helical" evidence="9">
    <location>
        <begin position="113"/>
        <end position="137"/>
    </location>
</feature>
<dbReference type="Gene3D" id="1.10.3720.10">
    <property type="entry name" value="MetI-like"/>
    <property type="match status" value="1"/>
</dbReference>
<evidence type="ECO:0000313" key="13">
    <source>
        <dbReference type="Proteomes" id="UP001149140"/>
    </source>
</evidence>
<feature type="transmembrane region" description="Helical" evidence="9">
    <location>
        <begin position="224"/>
        <end position="247"/>
    </location>
</feature>
<keyword evidence="5 10" id="KW-0592">Phosphate transport</keyword>
<dbReference type="SUPFAM" id="SSF161098">
    <property type="entry name" value="MetI-like"/>
    <property type="match status" value="1"/>
</dbReference>
<dbReference type="PROSITE" id="PS50928">
    <property type="entry name" value="ABC_TM1"/>
    <property type="match status" value="1"/>
</dbReference>
<evidence type="ECO:0000259" key="11">
    <source>
        <dbReference type="PROSITE" id="PS50928"/>
    </source>
</evidence>
<proteinExistence type="inferred from homology"/>
<feature type="transmembrane region" description="Helical" evidence="9">
    <location>
        <begin position="282"/>
        <end position="303"/>
    </location>
</feature>
<evidence type="ECO:0000256" key="7">
    <source>
        <dbReference type="ARBA" id="ARBA00022989"/>
    </source>
</evidence>
<feature type="transmembrane region" description="Helical" evidence="9">
    <location>
        <begin position="72"/>
        <end position="101"/>
    </location>
</feature>
<keyword evidence="8 9" id="KW-0472">Membrane</keyword>
<comment type="function">
    <text evidence="10">Part of the binding-protein-dependent transport system for phosphate; probably responsible for the translocation of the substrate across the membrane.</text>
</comment>
<dbReference type="InterPro" id="IPR035906">
    <property type="entry name" value="MetI-like_sf"/>
</dbReference>
<evidence type="ECO:0000256" key="10">
    <source>
        <dbReference type="RuleBase" id="RU363054"/>
    </source>
</evidence>
<gene>
    <name evidence="12" type="primary">pstC</name>
    <name evidence="12" type="ORF">OM076_14085</name>
</gene>
<keyword evidence="3 9" id="KW-0813">Transport</keyword>
<keyword evidence="6 9" id="KW-0812">Transmembrane</keyword>
<keyword evidence="4 10" id="KW-1003">Cell membrane</keyword>
<protein>
    <recommendedName>
        <fullName evidence="10">Phosphate transport system permease protein</fullName>
    </recommendedName>
</protein>
<dbReference type="PANTHER" id="PTHR30425:SF1">
    <property type="entry name" value="PHOSPHATE TRANSPORT SYSTEM PERMEASE PROTEIN PSTC"/>
    <property type="match status" value="1"/>
</dbReference>
<organism evidence="12 13">
    <name type="scientific">Solirubrobacter ginsenosidimutans</name>
    <dbReference type="NCBI Taxonomy" id="490573"/>
    <lineage>
        <taxon>Bacteria</taxon>
        <taxon>Bacillati</taxon>
        <taxon>Actinomycetota</taxon>
        <taxon>Thermoleophilia</taxon>
        <taxon>Solirubrobacterales</taxon>
        <taxon>Solirubrobacteraceae</taxon>
        <taxon>Solirubrobacter</taxon>
    </lineage>
</organism>
<comment type="caution">
    <text evidence="12">The sequence shown here is derived from an EMBL/GenBank/DDBJ whole genome shotgun (WGS) entry which is preliminary data.</text>
</comment>
<reference evidence="12" key="1">
    <citation type="submission" date="2022-10" db="EMBL/GenBank/DDBJ databases">
        <title>The WGS of Solirubrobacter ginsenosidimutans DSM 21036.</title>
        <authorList>
            <person name="Jiang Z."/>
        </authorList>
    </citation>
    <scope>NUCLEOTIDE SEQUENCE</scope>
    <source>
        <strain evidence="12">DSM 21036</strain>
    </source>
</reference>
<dbReference type="Pfam" id="PF00528">
    <property type="entry name" value="BPD_transp_1"/>
    <property type="match status" value="1"/>
</dbReference>
<keyword evidence="7 9" id="KW-1133">Transmembrane helix</keyword>
<dbReference type="RefSeq" id="WP_270040612.1">
    <property type="nucleotide sequence ID" value="NZ_JAPDOD010000012.1"/>
</dbReference>
<dbReference type="AlphaFoldDB" id="A0A9X3S1R1"/>
<evidence type="ECO:0000256" key="4">
    <source>
        <dbReference type="ARBA" id="ARBA00022475"/>
    </source>
</evidence>
<dbReference type="EMBL" id="JAPDOD010000012">
    <property type="protein sequence ID" value="MDA0161402.1"/>
    <property type="molecule type" value="Genomic_DNA"/>
</dbReference>
<comment type="similarity">
    <text evidence="2 10">Belongs to the binding-protein-dependent transport system permease family. CysTW subfamily.</text>
</comment>
<evidence type="ECO:0000256" key="6">
    <source>
        <dbReference type="ARBA" id="ARBA00022692"/>
    </source>
</evidence>
<evidence type="ECO:0000256" key="8">
    <source>
        <dbReference type="ARBA" id="ARBA00023136"/>
    </source>
</evidence>
<feature type="transmembrane region" description="Helical" evidence="9">
    <location>
        <begin position="168"/>
        <end position="191"/>
    </location>
</feature>
<sequence>MTVAHIQDPEPLPDFNPGRKGDRFFAGLATGAGVIILATLAGVALFLIVKAWPAITADGTQIPGGEGLVKYIWPLAFGTIVASTIAIVIAVPLAVSVALFISHIAPPRLAQPLSYIVDLLAAIPSVIYGLWGVAVLGPASVGLQEWLADNVGWLPFFKGPASATGRTMLVAGVVLAVMILPIVTSVTRSVFVQTPRRLQEGALALGATRWETIKLTVLPFGRSAMISASMLGLGRALGETMAVAIVLSVSGDVTFNLISSGNPSTIAAHIALDFPESSGVKVNALIAAGLVLFAVTLLVNTAARKVINRQIRI</sequence>
<evidence type="ECO:0000313" key="12">
    <source>
        <dbReference type="EMBL" id="MDA0161402.1"/>
    </source>
</evidence>
<comment type="subcellular location">
    <subcellularLocation>
        <location evidence="1 9">Cell membrane</location>
        <topology evidence="1 9">Multi-pass membrane protein</topology>
    </subcellularLocation>
</comment>
<dbReference type="GO" id="GO:0005886">
    <property type="term" value="C:plasma membrane"/>
    <property type="evidence" value="ECO:0007669"/>
    <property type="project" value="UniProtKB-SubCell"/>
</dbReference>
<dbReference type="Proteomes" id="UP001149140">
    <property type="component" value="Unassembled WGS sequence"/>
</dbReference>
<dbReference type="InterPro" id="IPR051124">
    <property type="entry name" value="Phosphate_Transport_Permease"/>
</dbReference>